<proteinExistence type="predicted"/>
<gene>
    <name evidence="1" type="ORF">EUX98_g4965</name>
</gene>
<comment type="caution">
    <text evidence="1">The sequence shown here is derived from an EMBL/GenBank/DDBJ whole genome shotgun (WGS) entry which is preliminary data.</text>
</comment>
<reference evidence="1 2" key="1">
    <citation type="submission" date="2019-02" db="EMBL/GenBank/DDBJ databases">
        <title>Genome sequencing of the rare red list fungi Antrodiella citrinella (Flaviporus citrinellus).</title>
        <authorList>
            <person name="Buettner E."/>
            <person name="Kellner H."/>
        </authorList>
    </citation>
    <scope>NUCLEOTIDE SEQUENCE [LARGE SCALE GENOMIC DNA]</scope>
    <source>
        <strain evidence="1 2">DSM 108506</strain>
    </source>
</reference>
<sequence length="606" mass="68227">MPHADHAHSVHPILDLYSRHPSLCPECEAEIVPTKIPDAYLAPRAALEAEIAGYTAQAIGLGRKINEFSTLSIFPPDILVEIMIQYAMLYEEEEDEVTGPDVWLGGIKPYKWLGITHVCYQWRQLALNTPRLWARIAVHGRDKVVREMVVRARNAPLIVKANLTTNMPLIQLFSEIYTKHLNHISTLDIRIRGFTLGELLKSDLPAPFLQSFSFRDVSGGTANWPAIRALFSRDLPSMQRVAIRCEMMYWEPTIFVPTLRELKLETARWDAARRAQSRIRVPGTIPIHPTWSEMYAALRRVPHLRELDLENVFPIDPPGSETTQDPIHLTSLKDLLIFGNAKECSDFLDHVNLPLRCSILVRITMDPGETSAMASPAVKKHLEAWNRTPKRLIGTSKEAESDPLRTLSISPVHAHAVLFRAWPIVLTDPAHVARLPIVQQEKLTLSLISEKVPAAVLLEGFTDALSGATLHTLCVEGMEGITTPIWMKLFLETPNLHMLYISQKSGDHLPAVFSHTDSLQPPRPILPNLKDLLFDEVDFGACLPGESGHTGEFGSRLTRGLAERKRLGGTLAELIITRCFNIRAHELMTVKEYVDLVDWDRKNSRK</sequence>
<keyword evidence="2" id="KW-1185">Reference proteome</keyword>
<dbReference type="OrthoDB" id="3264373at2759"/>
<accession>A0A4S4MUH8</accession>
<evidence type="ECO:0000313" key="2">
    <source>
        <dbReference type="Proteomes" id="UP000308730"/>
    </source>
</evidence>
<name>A0A4S4MUH8_9APHY</name>
<protein>
    <submittedName>
        <fullName evidence="1">Uncharacterized protein</fullName>
    </submittedName>
</protein>
<dbReference type="Proteomes" id="UP000308730">
    <property type="component" value="Unassembled WGS sequence"/>
</dbReference>
<evidence type="ECO:0000313" key="1">
    <source>
        <dbReference type="EMBL" id="THH29217.1"/>
    </source>
</evidence>
<dbReference type="AlphaFoldDB" id="A0A4S4MUH8"/>
<organism evidence="1 2">
    <name type="scientific">Antrodiella citrinella</name>
    <dbReference type="NCBI Taxonomy" id="2447956"/>
    <lineage>
        <taxon>Eukaryota</taxon>
        <taxon>Fungi</taxon>
        <taxon>Dikarya</taxon>
        <taxon>Basidiomycota</taxon>
        <taxon>Agaricomycotina</taxon>
        <taxon>Agaricomycetes</taxon>
        <taxon>Polyporales</taxon>
        <taxon>Steccherinaceae</taxon>
        <taxon>Antrodiella</taxon>
    </lineage>
</organism>
<dbReference type="EMBL" id="SGPM01000134">
    <property type="protein sequence ID" value="THH29217.1"/>
    <property type="molecule type" value="Genomic_DNA"/>
</dbReference>